<dbReference type="SUPFAM" id="SSF47473">
    <property type="entry name" value="EF-hand"/>
    <property type="match status" value="1"/>
</dbReference>
<dbReference type="GO" id="GO:0005509">
    <property type="term" value="F:calcium ion binding"/>
    <property type="evidence" value="ECO:0007669"/>
    <property type="project" value="InterPro"/>
</dbReference>
<organism evidence="4 5">
    <name type="scientific">Hibiscus syriacus</name>
    <name type="common">Rose of Sharon</name>
    <dbReference type="NCBI Taxonomy" id="106335"/>
    <lineage>
        <taxon>Eukaryota</taxon>
        <taxon>Viridiplantae</taxon>
        <taxon>Streptophyta</taxon>
        <taxon>Embryophyta</taxon>
        <taxon>Tracheophyta</taxon>
        <taxon>Spermatophyta</taxon>
        <taxon>Magnoliopsida</taxon>
        <taxon>eudicotyledons</taxon>
        <taxon>Gunneridae</taxon>
        <taxon>Pentapetalae</taxon>
        <taxon>rosids</taxon>
        <taxon>malvids</taxon>
        <taxon>Malvales</taxon>
        <taxon>Malvaceae</taxon>
        <taxon>Malvoideae</taxon>
        <taxon>Hibiscus</taxon>
    </lineage>
</organism>
<dbReference type="AlphaFoldDB" id="A0A6A2XUV7"/>
<keyword evidence="1" id="KW-0106">Calcium</keyword>
<dbReference type="PROSITE" id="PS50222">
    <property type="entry name" value="EF_HAND_2"/>
    <property type="match status" value="1"/>
</dbReference>
<feature type="region of interest" description="Disordered" evidence="2">
    <location>
        <begin position="72"/>
        <end position="159"/>
    </location>
</feature>
<evidence type="ECO:0000313" key="4">
    <source>
        <dbReference type="EMBL" id="KAE8665786.1"/>
    </source>
</evidence>
<feature type="compositionally biased region" description="Acidic residues" evidence="2">
    <location>
        <begin position="93"/>
        <end position="125"/>
    </location>
</feature>
<evidence type="ECO:0000259" key="3">
    <source>
        <dbReference type="PROSITE" id="PS50222"/>
    </source>
</evidence>
<reference evidence="4" key="1">
    <citation type="submission" date="2019-09" db="EMBL/GenBank/DDBJ databases">
        <title>Draft genome information of white flower Hibiscus syriacus.</title>
        <authorList>
            <person name="Kim Y.-M."/>
        </authorList>
    </citation>
    <scope>NUCLEOTIDE SEQUENCE [LARGE SCALE GENOMIC DNA]</scope>
    <source>
        <strain evidence="4">YM2019G1</strain>
    </source>
</reference>
<feature type="domain" description="EF-hand" evidence="3">
    <location>
        <begin position="255"/>
        <end position="290"/>
    </location>
</feature>
<dbReference type="CDD" id="cd00051">
    <property type="entry name" value="EFh"/>
    <property type="match status" value="1"/>
</dbReference>
<accession>A0A6A2XUV7</accession>
<name>A0A6A2XUV7_HIBSY</name>
<feature type="compositionally biased region" description="Basic residues" evidence="2">
    <location>
        <begin position="131"/>
        <end position="154"/>
    </location>
</feature>
<feature type="region of interest" description="Disordered" evidence="2">
    <location>
        <begin position="191"/>
        <end position="216"/>
    </location>
</feature>
<sequence length="296" mass="33729">MSKREISNSVSDESESQIEENLSEEKEEDDEVILEQEQQGISEYEKQRLSRIAENRARMEALGLTKIASSLMGLCPNSSRPSSKIKGKRKVIDDDEDYRLNDDEDDKDDYDDENDDDNLDDDDYVEFSGRKTPRAQSRKSKVKCKGSKPKKKVDVKKQLNSSDYVDNDDELMKAIALSLKDSGEVLGTVSTDVQDATSTERKGNARSKRKKSFTSRTQMTEDEMVVHFFQFDEAGKGSISTRDLRSVAIAHDFIWTEKELTDMIHCFDTDGDGKLNLDDFRKIVTRCNMLQTSENP</sequence>
<protein>
    <submittedName>
        <fullName evidence="4">SPX domain-containing protein 3-like</fullName>
    </submittedName>
</protein>
<gene>
    <name evidence="4" type="ORF">F3Y22_tig00112529pilonHSYRG00027</name>
</gene>
<feature type="region of interest" description="Disordered" evidence="2">
    <location>
        <begin position="1"/>
        <end position="46"/>
    </location>
</feature>
<dbReference type="PROSITE" id="PS50330">
    <property type="entry name" value="UIM"/>
    <property type="match status" value="1"/>
</dbReference>
<evidence type="ECO:0000313" key="5">
    <source>
        <dbReference type="Proteomes" id="UP000436088"/>
    </source>
</evidence>
<keyword evidence="5" id="KW-1185">Reference proteome</keyword>
<dbReference type="Pfam" id="PF13499">
    <property type="entry name" value="EF-hand_7"/>
    <property type="match status" value="1"/>
</dbReference>
<evidence type="ECO:0000256" key="2">
    <source>
        <dbReference type="SAM" id="MobiDB-lite"/>
    </source>
</evidence>
<dbReference type="InterPro" id="IPR011992">
    <property type="entry name" value="EF-hand-dom_pair"/>
</dbReference>
<dbReference type="InterPro" id="IPR002048">
    <property type="entry name" value="EF_hand_dom"/>
</dbReference>
<dbReference type="InterPro" id="IPR003903">
    <property type="entry name" value="UIM_dom"/>
</dbReference>
<proteinExistence type="predicted"/>
<dbReference type="InterPro" id="IPR018247">
    <property type="entry name" value="EF_Hand_1_Ca_BS"/>
</dbReference>
<dbReference type="SMART" id="SM00054">
    <property type="entry name" value="EFh"/>
    <property type="match status" value="1"/>
</dbReference>
<evidence type="ECO:0000256" key="1">
    <source>
        <dbReference type="ARBA" id="ARBA00022837"/>
    </source>
</evidence>
<dbReference type="OrthoDB" id="293868at2759"/>
<comment type="caution">
    <text evidence="4">The sequence shown here is derived from an EMBL/GenBank/DDBJ whole genome shotgun (WGS) entry which is preliminary data.</text>
</comment>
<feature type="compositionally biased region" description="Acidic residues" evidence="2">
    <location>
        <begin position="12"/>
        <end position="34"/>
    </location>
</feature>
<dbReference type="Gene3D" id="1.10.238.10">
    <property type="entry name" value="EF-hand"/>
    <property type="match status" value="1"/>
</dbReference>
<dbReference type="Proteomes" id="UP000436088">
    <property type="component" value="Unassembled WGS sequence"/>
</dbReference>
<feature type="compositionally biased region" description="Basic residues" evidence="2">
    <location>
        <begin position="204"/>
        <end position="213"/>
    </location>
</feature>
<dbReference type="EMBL" id="VEPZ02001606">
    <property type="protein sequence ID" value="KAE8665786.1"/>
    <property type="molecule type" value="Genomic_DNA"/>
</dbReference>
<dbReference type="PROSITE" id="PS00018">
    <property type="entry name" value="EF_HAND_1"/>
    <property type="match status" value="1"/>
</dbReference>